<gene>
    <name evidence="1" type="ORF">CCAP1982_LOCUS296</name>
</gene>
<accession>A0A811TZ56</accession>
<evidence type="ECO:0000313" key="1">
    <source>
        <dbReference type="EMBL" id="CAD6991366.1"/>
    </source>
</evidence>
<comment type="caution">
    <text evidence="1">The sequence shown here is derived from an EMBL/GenBank/DDBJ whole genome shotgun (WGS) entry which is preliminary data.</text>
</comment>
<dbReference type="AlphaFoldDB" id="A0A811TZ56"/>
<reference evidence="1" key="1">
    <citation type="submission" date="2020-11" db="EMBL/GenBank/DDBJ databases">
        <authorList>
            <person name="Whitehead M."/>
        </authorList>
    </citation>
    <scope>NUCLEOTIDE SEQUENCE</scope>
    <source>
        <strain evidence="1">EGII</strain>
    </source>
</reference>
<name>A0A811TZ56_CERCA</name>
<dbReference type="Proteomes" id="UP000606786">
    <property type="component" value="Unassembled WGS sequence"/>
</dbReference>
<dbReference type="EMBL" id="CAJHJT010000001">
    <property type="protein sequence ID" value="CAD6991366.1"/>
    <property type="molecule type" value="Genomic_DNA"/>
</dbReference>
<proteinExistence type="predicted"/>
<evidence type="ECO:0000313" key="2">
    <source>
        <dbReference type="Proteomes" id="UP000606786"/>
    </source>
</evidence>
<organism evidence="1 2">
    <name type="scientific">Ceratitis capitata</name>
    <name type="common">Mediterranean fruit fly</name>
    <name type="synonym">Tephritis capitata</name>
    <dbReference type="NCBI Taxonomy" id="7213"/>
    <lineage>
        <taxon>Eukaryota</taxon>
        <taxon>Metazoa</taxon>
        <taxon>Ecdysozoa</taxon>
        <taxon>Arthropoda</taxon>
        <taxon>Hexapoda</taxon>
        <taxon>Insecta</taxon>
        <taxon>Pterygota</taxon>
        <taxon>Neoptera</taxon>
        <taxon>Endopterygota</taxon>
        <taxon>Diptera</taxon>
        <taxon>Brachycera</taxon>
        <taxon>Muscomorpha</taxon>
        <taxon>Tephritoidea</taxon>
        <taxon>Tephritidae</taxon>
        <taxon>Ceratitis</taxon>
        <taxon>Ceratitis</taxon>
    </lineage>
</organism>
<sequence>MEKDSCKSHQYLRDNLESLKNRLSDSKTLDATLVKKKLFDQIINNETLLKRDQIESLPKRLNKRDEISYFIE</sequence>
<keyword evidence="2" id="KW-1185">Reference proteome</keyword>
<feature type="non-terminal residue" evidence="1">
    <location>
        <position position="72"/>
    </location>
</feature>
<protein>
    <submittedName>
        <fullName evidence="1">(Mediterranean fruit fly) hypothetical protein</fullName>
    </submittedName>
</protein>